<dbReference type="CDD" id="cd00009">
    <property type="entry name" value="AAA"/>
    <property type="match status" value="1"/>
</dbReference>
<dbReference type="PANTHER" id="PTHR32071">
    <property type="entry name" value="TRANSCRIPTIONAL REGULATORY PROTEIN"/>
    <property type="match status" value="1"/>
</dbReference>
<feature type="domain" description="Sigma-54 factor interaction" evidence="3">
    <location>
        <begin position="39"/>
        <end position="250"/>
    </location>
</feature>
<evidence type="ECO:0000313" key="4">
    <source>
        <dbReference type="EMBL" id="AKU92188.1"/>
    </source>
</evidence>
<keyword evidence="5" id="KW-1185">Reference proteome</keyword>
<dbReference type="InterPro" id="IPR003593">
    <property type="entry name" value="AAA+_ATPase"/>
</dbReference>
<dbReference type="Pfam" id="PF00158">
    <property type="entry name" value="Sigma54_activat"/>
    <property type="match status" value="1"/>
</dbReference>
<dbReference type="Proteomes" id="UP000055590">
    <property type="component" value="Chromosome"/>
</dbReference>
<evidence type="ECO:0000256" key="1">
    <source>
        <dbReference type="ARBA" id="ARBA00022741"/>
    </source>
</evidence>
<dbReference type="PANTHER" id="PTHR32071:SF13">
    <property type="entry name" value="RESPONSE REGULATOR HSFA"/>
    <property type="match status" value="1"/>
</dbReference>
<organism evidence="4 5">
    <name type="scientific">Vulgatibacter incomptus</name>
    <dbReference type="NCBI Taxonomy" id="1391653"/>
    <lineage>
        <taxon>Bacteria</taxon>
        <taxon>Pseudomonadati</taxon>
        <taxon>Myxococcota</taxon>
        <taxon>Myxococcia</taxon>
        <taxon>Myxococcales</taxon>
        <taxon>Cystobacterineae</taxon>
        <taxon>Vulgatibacteraceae</taxon>
        <taxon>Vulgatibacter</taxon>
    </lineage>
</organism>
<dbReference type="GO" id="GO:0006355">
    <property type="term" value="P:regulation of DNA-templated transcription"/>
    <property type="evidence" value="ECO:0007669"/>
    <property type="project" value="InterPro"/>
</dbReference>
<dbReference type="PROSITE" id="PS50045">
    <property type="entry name" value="SIGMA54_INTERACT_4"/>
    <property type="match status" value="1"/>
</dbReference>
<keyword evidence="1" id="KW-0547">Nucleotide-binding</keyword>
<protein>
    <submittedName>
        <fullName evidence="4">Sigma-54 dependent DNA-binding response regulator</fullName>
    </submittedName>
</protein>
<evidence type="ECO:0000256" key="2">
    <source>
        <dbReference type="ARBA" id="ARBA00022840"/>
    </source>
</evidence>
<evidence type="ECO:0000259" key="3">
    <source>
        <dbReference type="PROSITE" id="PS50045"/>
    </source>
</evidence>
<dbReference type="SMART" id="SM00382">
    <property type="entry name" value="AAA"/>
    <property type="match status" value="1"/>
</dbReference>
<sequence length="408" mass="45016">MDAFATTFDKLGIVGSRFREDVASQVQAAVLSRRGRDAVRLAGLTGTGKELVSSLVHEVARCELGRDGEIVEINCGNLSDSLFESSLFGHKRGAFTGANADQAGLLEKAKGGTLVLDEVQNLSLDSQGRLLRLIGEREYRPVGSTSLKRTDALIVLVSNLDLVALTRDGRFRRDLLDRAPAKINLLPLWSRREDISELATTFAREAAGDRGWTEFEGPTRRALADLEGALVEHRETSVRRLRELVRDAVFAFEGQDPISLESSAFSKVLRDFYGAGTEDRDAWDRADIEERFDLAIEAQTVARIAELHALPQTTLLKLARVLRELHGSLTGGEKPVPSSYRNLMARTSLATKAALWLLSGARNQSEFRRFFGTNPHEMPPKSVAWQIYHDVFGSLEETSPPGTGEELN</sequence>
<dbReference type="EMBL" id="CP012332">
    <property type="protein sequence ID" value="AKU92188.1"/>
    <property type="molecule type" value="Genomic_DNA"/>
</dbReference>
<dbReference type="GO" id="GO:0003677">
    <property type="term" value="F:DNA binding"/>
    <property type="evidence" value="ECO:0007669"/>
    <property type="project" value="UniProtKB-KW"/>
</dbReference>
<evidence type="ECO:0000313" key="5">
    <source>
        <dbReference type="Proteomes" id="UP000055590"/>
    </source>
</evidence>
<proteinExistence type="predicted"/>
<keyword evidence="4" id="KW-0238">DNA-binding</keyword>
<dbReference type="RefSeq" id="WP_050726398.1">
    <property type="nucleotide sequence ID" value="NZ_CP012332.1"/>
</dbReference>
<dbReference type="KEGG" id="vin:AKJ08_2575"/>
<dbReference type="InterPro" id="IPR027417">
    <property type="entry name" value="P-loop_NTPase"/>
</dbReference>
<gene>
    <name evidence="4" type="ORF">AKJ08_2575</name>
</gene>
<dbReference type="InterPro" id="IPR002078">
    <property type="entry name" value="Sigma_54_int"/>
</dbReference>
<dbReference type="Gene3D" id="3.40.50.300">
    <property type="entry name" value="P-loop containing nucleotide triphosphate hydrolases"/>
    <property type="match status" value="1"/>
</dbReference>
<dbReference type="AlphaFoldDB" id="A0A0K1PF78"/>
<name>A0A0K1PF78_9BACT</name>
<dbReference type="OrthoDB" id="5506131at2"/>
<dbReference type="SUPFAM" id="SSF52540">
    <property type="entry name" value="P-loop containing nucleoside triphosphate hydrolases"/>
    <property type="match status" value="1"/>
</dbReference>
<dbReference type="STRING" id="1391653.AKJ08_2575"/>
<keyword evidence="2" id="KW-0067">ATP-binding</keyword>
<reference evidence="4 5" key="1">
    <citation type="submission" date="2015-08" db="EMBL/GenBank/DDBJ databases">
        <authorList>
            <person name="Babu N.S."/>
            <person name="Beckwith C.J."/>
            <person name="Beseler K.G."/>
            <person name="Brison A."/>
            <person name="Carone J.V."/>
            <person name="Caskin T.P."/>
            <person name="Diamond M."/>
            <person name="Durham M.E."/>
            <person name="Foxe J.M."/>
            <person name="Go M."/>
            <person name="Henderson B.A."/>
            <person name="Jones I.B."/>
            <person name="McGettigan J.A."/>
            <person name="Micheletti S.J."/>
            <person name="Nasrallah M.E."/>
            <person name="Ortiz D."/>
            <person name="Piller C.R."/>
            <person name="Privatt S.R."/>
            <person name="Schneider S.L."/>
            <person name="Sharp S."/>
            <person name="Smith T.C."/>
            <person name="Stanton J.D."/>
            <person name="Ullery H.E."/>
            <person name="Wilson R.J."/>
            <person name="Serrano M.G."/>
            <person name="Buck G."/>
            <person name="Lee V."/>
            <person name="Wang Y."/>
            <person name="Carvalho R."/>
            <person name="Voegtly L."/>
            <person name="Shi R."/>
            <person name="Duckworth R."/>
            <person name="Johnson A."/>
            <person name="Loviza R."/>
            <person name="Walstead R."/>
            <person name="Shah Z."/>
            <person name="Kiflezghi M."/>
            <person name="Wade K."/>
            <person name="Ball S.L."/>
            <person name="Bradley K.W."/>
            <person name="Asai D.J."/>
            <person name="Bowman C.A."/>
            <person name="Russell D.A."/>
            <person name="Pope W.H."/>
            <person name="Jacobs-Sera D."/>
            <person name="Hendrix R.W."/>
            <person name="Hatfull G.F."/>
        </authorList>
    </citation>
    <scope>NUCLEOTIDE SEQUENCE [LARGE SCALE GENOMIC DNA]</scope>
    <source>
        <strain evidence="4 5">DSM 27710</strain>
    </source>
</reference>
<accession>A0A0K1PF78</accession>
<dbReference type="GO" id="GO:0005524">
    <property type="term" value="F:ATP binding"/>
    <property type="evidence" value="ECO:0007669"/>
    <property type="project" value="UniProtKB-KW"/>
</dbReference>